<feature type="compositionally biased region" description="Basic and acidic residues" evidence="1">
    <location>
        <begin position="263"/>
        <end position="274"/>
    </location>
</feature>
<reference evidence="2 3" key="1">
    <citation type="journal article" date="2018" name="Front. Microbiol.">
        <title>Prospects for Fungal Bioremediation of Acidic Radioactive Waste Sites: Characterization and Genome Sequence of Rhodotorula taiwanensis MD1149.</title>
        <authorList>
            <person name="Tkavc R."/>
            <person name="Matrosova V.Y."/>
            <person name="Grichenko O.E."/>
            <person name="Gostincar C."/>
            <person name="Volpe R.P."/>
            <person name="Klimenkova P."/>
            <person name="Gaidamakova E.K."/>
            <person name="Zhou C.E."/>
            <person name="Stewart B.J."/>
            <person name="Lyman M.G."/>
            <person name="Malfatti S.A."/>
            <person name="Rubinfeld B."/>
            <person name="Courtot M."/>
            <person name="Singh J."/>
            <person name="Dalgard C.L."/>
            <person name="Hamilton T."/>
            <person name="Frey K.G."/>
            <person name="Gunde-Cimerman N."/>
            <person name="Dugan L."/>
            <person name="Daly M.J."/>
        </authorList>
    </citation>
    <scope>NUCLEOTIDE SEQUENCE [LARGE SCALE GENOMIC DNA]</scope>
    <source>
        <strain evidence="2 3">MD1149</strain>
    </source>
</reference>
<gene>
    <name evidence="2" type="ORF">BMF94_6973</name>
</gene>
<dbReference type="AlphaFoldDB" id="A0A2S5AZT3"/>
<name>A0A2S5AZT3_9BASI</name>
<accession>A0A2S5AZT3</accession>
<sequence length="449" mass="47000">MSATGAPEVPGNALKRVYKRAEAAGTVDDFTLKHVRRALDGDEGWTCSDAEWKQVRTQVKAEWAELLGADESASPSPQKKKQRNGQRSGKGSTSDKYGRAAEKNLKVFMGALGGVLGGLTAGADGSDAEGEEDGRADDAPSPSGSASSSSRAPAAKKAPKKRKTVVTIASSDQEDDAPAPPQPQPPQKRSRKQANPQRRVASDRIADEVLVGPASAAQTGAPPIASTSKAGVDVPINMNDSDLSELEDNGPLPGARSRKGKGKAVESKSKKEKSAATSKSKKSDKKAKERKAPALKPGDAPRGTDAEEDRITKLKALLSAAASPRPFTATTGAERTLAVSRRKEILEGLLKDLGLPVKGDKLLTLARAKDIGEKRLLAKEMAELGGTAHHTGLRTGKELHHDSSLDDDDESSGTASGPGISASAKKKQVLAERKKFGAFLGDQSSDDAD</sequence>
<dbReference type="EMBL" id="PJQD01000153">
    <property type="protein sequence ID" value="POY70036.1"/>
    <property type="molecule type" value="Genomic_DNA"/>
</dbReference>
<dbReference type="OrthoDB" id="2538248at2759"/>
<feature type="compositionally biased region" description="Acidic residues" evidence="1">
    <location>
        <begin position="126"/>
        <end position="135"/>
    </location>
</feature>
<dbReference type="Proteomes" id="UP000237144">
    <property type="component" value="Unassembled WGS sequence"/>
</dbReference>
<evidence type="ECO:0000313" key="2">
    <source>
        <dbReference type="EMBL" id="POY70036.1"/>
    </source>
</evidence>
<feature type="compositionally biased region" description="Basic and acidic residues" evidence="1">
    <location>
        <begin position="302"/>
        <end position="311"/>
    </location>
</feature>
<feature type="region of interest" description="Disordered" evidence="1">
    <location>
        <begin position="66"/>
        <end position="98"/>
    </location>
</feature>
<feature type="compositionally biased region" description="Polar residues" evidence="1">
    <location>
        <begin position="85"/>
        <end position="95"/>
    </location>
</feature>
<evidence type="ECO:0000313" key="3">
    <source>
        <dbReference type="Proteomes" id="UP000237144"/>
    </source>
</evidence>
<feature type="compositionally biased region" description="Low complexity" evidence="1">
    <location>
        <begin position="139"/>
        <end position="156"/>
    </location>
</feature>
<proteinExistence type="predicted"/>
<comment type="caution">
    <text evidence="2">The sequence shown here is derived from an EMBL/GenBank/DDBJ whole genome shotgun (WGS) entry which is preliminary data.</text>
</comment>
<keyword evidence="3" id="KW-1185">Reference proteome</keyword>
<organism evidence="2 3">
    <name type="scientific">Rhodotorula taiwanensis</name>
    <dbReference type="NCBI Taxonomy" id="741276"/>
    <lineage>
        <taxon>Eukaryota</taxon>
        <taxon>Fungi</taxon>
        <taxon>Dikarya</taxon>
        <taxon>Basidiomycota</taxon>
        <taxon>Pucciniomycotina</taxon>
        <taxon>Microbotryomycetes</taxon>
        <taxon>Sporidiobolales</taxon>
        <taxon>Sporidiobolaceae</taxon>
        <taxon>Rhodotorula</taxon>
    </lineage>
</organism>
<protein>
    <submittedName>
        <fullName evidence="2">Uncharacterized protein</fullName>
    </submittedName>
</protein>
<feature type="compositionally biased region" description="Basic and acidic residues" evidence="1">
    <location>
        <begin position="395"/>
        <end position="404"/>
    </location>
</feature>
<evidence type="ECO:0000256" key="1">
    <source>
        <dbReference type="SAM" id="MobiDB-lite"/>
    </source>
</evidence>
<feature type="region of interest" description="Disordered" evidence="1">
    <location>
        <begin position="116"/>
        <end position="311"/>
    </location>
</feature>
<feature type="region of interest" description="Disordered" evidence="1">
    <location>
        <begin position="388"/>
        <end position="426"/>
    </location>
</feature>